<keyword evidence="1" id="KW-1133">Transmembrane helix</keyword>
<feature type="transmembrane region" description="Helical" evidence="1">
    <location>
        <begin position="406"/>
        <end position="427"/>
    </location>
</feature>
<feature type="transmembrane region" description="Helical" evidence="1">
    <location>
        <begin position="77"/>
        <end position="95"/>
    </location>
</feature>
<feature type="transmembrane region" description="Helical" evidence="1">
    <location>
        <begin position="379"/>
        <end position="399"/>
    </location>
</feature>
<dbReference type="OrthoDB" id="189304at2"/>
<feature type="transmembrane region" description="Helical" evidence="1">
    <location>
        <begin position="339"/>
        <end position="367"/>
    </location>
</feature>
<evidence type="ECO:0000313" key="3">
    <source>
        <dbReference type="Proteomes" id="UP000244896"/>
    </source>
</evidence>
<keyword evidence="1" id="KW-0472">Membrane</keyword>
<dbReference type="Proteomes" id="UP000244896">
    <property type="component" value="Chromosome"/>
</dbReference>
<organism evidence="2 3">
    <name type="scientific">Ereboglobus luteus</name>
    <dbReference type="NCBI Taxonomy" id="1796921"/>
    <lineage>
        <taxon>Bacteria</taxon>
        <taxon>Pseudomonadati</taxon>
        <taxon>Verrucomicrobiota</taxon>
        <taxon>Opitutia</taxon>
        <taxon>Opitutales</taxon>
        <taxon>Opitutaceae</taxon>
        <taxon>Ereboglobus</taxon>
    </lineage>
</organism>
<feature type="transmembrane region" description="Helical" evidence="1">
    <location>
        <begin position="128"/>
        <end position="149"/>
    </location>
</feature>
<dbReference type="AlphaFoldDB" id="A0A2U8E570"/>
<evidence type="ECO:0000256" key="1">
    <source>
        <dbReference type="SAM" id="Phobius"/>
    </source>
</evidence>
<sequence length="513" mass="57188">MSETANQAGQTAKTKPKFDFPTWLPPMLVKELRQGLRTRAFVLSLIGLHTALVLAFGWALVMQIFDKSAGLNMANNFFWMLTFVMLVFAMPLRALGGLRSEIDARNIDLLMLTQLTSWRIVFGKWTSLVTQTALLLVTLLPYGVIRYFFGSVDLIQDMVTFAWLFAFSSMATALLLWVSGLHRFLRVLLVVVVLILFNGMLGSSFYGMLRYGFGGSRGMFSGLQSGPIAIQLCLLFDMAIFLVFCLVQAVRRIAPPSENHSMATRLISLAALLPLPLLMLMRHASRGVRDAMEMQSVLALVVFMLVCVLELASTELPMAVQVRQLYGKGGAVRRFFTRIFLPGWSSAAQFTFVGLCLFGALVLAGAFPDELPHARFLRVLALVWVAVVTPAALISLFLRRVRVFPLIIYGLLQSGIGLLCIFAAFVIHETQASGNISRTIDNLFRVMPVTGFWFELGYMTRRHGDWSTMVTGLQFLVFVAAVGFAWWCSRPFFAAVRSGVRSIKPEPETNDDK</sequence>
<feature type="transmembrane region" description="Helical" evidence="1">
    <location>
        <begin position="262"/>
        <end position="284"/>
    </location>
</feature>
<feature type="transmembrane region" description="Helical" evidence="1">
    <location>
        <begin position="40"/>
        <end position="65"/>
    </location>
</feature>
<feature type="transmembrane region" description="Helical" evidence="1">
    <location>
        <begin position="466"/>
        <end position="488"/>
    </location>
</feature>
<keyword evidence="3" id="KW-1185">Reference proteome</keyword>
<dbReference type="KEGG" id="elut:CKA38_12175"/>
<name>A0A2U8E570_9BACT</name>
<keyword evidence="1" id="KW-0812">Transmembrane</keyword>
<dbReference type="EMBL" id="CP023004">
    <property type="protein sequence ID" value="AWI09905.1"/>
    <property type="molecule type" value="Genomic_DNA"/>
</dbReference>
<feature type="transmembrane region" description="Helical" evidence="1">
    <location>
        <begin position="296"/>
        <end position="318"/>
    </location>
</feature>
<reference evidence="2 3" key="1">
    <citation type="journal article" date="2018" name="Syst. Appl. Microbiol.">
        <title>Ereboglobus luteus gen. nov. sp. nov. from cockroach guts, and new insights into the oxygen relationship of the genera Opitutus and Didymococcus (Verrucomicrobia: Opitutaceae).</title>
        <authorList>
            <person name="Tegtmeier D."/>
            <person name="Belitz A."/>
            <person name="Radek R."/>
            <person name="Heimerl T."/>
            <person name="Brune A."/>
        </authorList>
    </citation>
    <scope>NUCLEOTIDE SEQUENCE [LARGE SCALE GENOMIC DNA]</scope>
    <source>
        <strain evidence="2 3">Ho45</strain>
    </source>
</reference>
<dbReference type="RefSeq" id="WP_108825719.1">
    <property type="nucleotide sequence ID" value="NZ_CP023004.1"/>
</dbReference>
<feature type="transmembrane region" description="Helical" evidence="1">
    <location>
        <begin position="161"/>
        <end position="180"/>
    </location>
</feature>
<evidence type="ECO:0000313" key="2">
    <source>
        <dbReference type="EMBL" id="AWI09905.1"/>
    </source>
</evidence>
<gene>
    <name evidence="2" type="ORF">CKA38_12175</name>
</gene>
<feature type="transmembrane region" description="Helical" evidence="1">
    <location>
        <begin position="228"/>
        <end position="250"/>
    </location>
</feature>
<feature type="transmembrane region" description="Helical" evidence="1">
    <location>
        <begin position="187"/>
        <end position="208"/>
    </location>
</feature>
<proteinExistence type="predicted"/>
<protein>
    <submittedName>
        <fullName evidence="2">Uncharacterized protein</fullName>
    </submittedName>
</protein>
<accession>A0A2U8E570</accession>